<keyword evidence="2" id="KW-1185">Reference proteome</keyword>
<reference evidence="2" key="1">
    <citation type="submission" date="2023-07" db="EMBL/GenBank/DDBJ databases">
        <title>30 novel species of actinomycetes from the DSMZ collection.</title>
        <authorList>
            <person name="Nouioui I."/>
        </authorList>
    </citation>
    <scope>NUCLEOTIDE SEQUENCE [LARGE SCALE GENOMIC DNA]</scope>
    <source>
        <strain evidence="2">DSM 45834</strain>
    </source>
</reference>
<evidence type="ECO:0000313" key="1">
    <source>
        <dbReference type="EMBL" id="MDT0351233.1"/>
    </source>
</evidence>
<name>A0ABU2NDX5_9PSEU</name>
<dbReference type="Gene3D" id="3.40.50.720">
    <property type="entry name" value="NAD(P)-binding Rossmann-like Domain"/>
    <property type="match status" value="1"/>
</dbReference>
<dbReference type="Proteomes" id="UP001183202">
    <property type="component" value="Unassembled WGS sequence"/>
</dbReference>
<dbReference type="Gene3D" id="3.90.180.10">
    <property type="entry name" value="Medium-chain alcohol dehydrogenases, catalytic domain"/>
    <property type="match status" value="1"/>
</dbReference>
<dbReference type="Pfam" id="PF13602">
    <property type="entry name" value="ADH_zinc_N_2"/>
    <property type="match status" value="1"/>
</dbReference>
<comment type="caution">
    <text evidence="1">The sequence shown here is derived from an EMBL/GenBank/DDBJ whole genome shotgun (WGS) entry which is preliminary data.</text>
</comment>
<dbReference type="RefSeq" id="WP_311557438.1">
    <property type="nucleotide sequence ID" value="NZ_JAVREJ010000011.1"/>
</dbReference>
<gene>
    <name evidence="1" type="ORF">RM445_17025</name>
</gene>
<sequence>MPLKEKSQTWHWELMFTRPLFEPESTYQRALLDEVARLVDAGVLRSTLTTRLSPIDAATLTEAHRRVESSATIGKVVIEAG</sequence>
<accession>A0ABU2NDX5</accession>
<dbReference type="EMBL" id="JAVREJ010000011">
    <property type="protein sequence ID" value="MDT0351233.1"/>
    <property type="molecule type" value="Genomic_DNA"/>
</dbReference>
<protein>
    <submittedName>
        <fullName evidence="1">Zinc-binding dehydrogenase</fullName>
    </submittedName>
</protein>
<evidence type="ECO:0000313" key="2">
    <source>
        <dbReference type="Proteomes" id="UP001183202"/>
    </source>
</evidence>
<proteinExistence type="predicted"/>
<organism evidence="1 2">
    <name type="scientific">Pseudonocardia charpentierae</name>
    <dbReference type="NCBI Taxonomy" id="3075545"/>
    <lineage>
        <taxon>Bacteria</taxon>
        <taxon>Bacillati</taxon>
        <taxon>Actinomycetota</taxon>
        <taxon>Actinomycetes</taxon>
        <taxon>Pseudonocardiales</taxon>
        <taxon>Pseudonocardiaceae</taxon>
        <taxon>Pseudonocardia</taxon>
    </lineage>
</organism>